<evidence type="ECO:0000313" key="7">
    <source>
        <dbReference type="EMBL" id="SJZ40292.1"/>
    </source>
</evidence>
<keyword evidence="2" id="KW-1003">Cell membrane</keyword>
<dbReference type="RefSeq" id="WP_078767927.1">
    <property type="nucleotide sequence ID" value="NZ_FUWW01000003.1"/>
</dbReference>
<keyword evidence="5 6" id="KW-0472">Membrane</keyword>
<evidence type="ECO:0000256" key="6">
    <source>
        <dbReference type="SAM" id="Phobius"/>
    </source>
</evidence>
<accession>A0A1T4KCY7</accession>
<dbReference type="PANTHER" id="PTHR30250">
    <property type="entry name" value="PST FAMILY PREDICTED COLANIC ACID TRANSPORTER"/>
    <property type="match status" value="1"/>
</dbReference>
<feature type="transmembrane region" description="Helical" evidence="6">
    <location>
        <begin position="251"/>
        <end position="269"/>
    </location>
</feature>
<dbReference type="PANTHER" id="PTHR30250:SF26">
    <property type="entry name" value="PSMA PROTEIN"/>
    <property type="match status" value="1"/>
</dbReference>
<feature type="transmembrane region" description="Helical" evidence="6">
    <location>
        <begin position="127"/>
        <end position="146"/>
    </location>
</feature>
<feature type="transmembrane region" description="Helical" evidence="6">
    <location>
        <begin position="467"/>
        <end position="489"/>
    </location>
</feature>
<feature type="transmembrane region" description="Helical" evidence="6">
    <location>
        <begin position="439"/>
        <end position="461"/>
    </location>
</feature>
<feature type="transmembrane region" description="Helical" evidence="6">
    <location>
        <begin position="186"/>
        <end position="204"/>
    </location>
</feature>
<protein>
    <submittedName>
        <fullName evidence="7">Membrane protein involved in the export of O-antigen and teichoic acid</fullName>
    </submittedName>
</protein>
<dbReference type="AlphaFoldDB" id="A0A1T4KCY7"/>
<evidence type="ECO:0000256" key="4">
    <source>
        <dbReference type="ARBA" id="ARBA00022989"/>
    </source>
</evidence>
<dbReference type="OrthoDB" id="8609648at2"/>
<name>A0A1T4KCY7_9FIRM</name>
<gene>
    <name evidence="7" type="ORF">SAMN02745114_00429</name>
</gene>
<evidence type="ECO:0000256" key="2">
    <source>
        <dbReference type="ARBA" id="ARBA00022475"/>
    </source>
</evidence>
<keyword evidence="8" id="KW-1185">Reference proteome</keyword>
<feature type="transmembrane region" description="Helical" evidence="6">
    <location>
        <begin position="47"/>
        <end position="72"/>
    </location>
</feature>
<dbReference type="STRING" id="290054.SAMN02745114_00429"/>
<feature type="transmembrane region" description="Helical" evidence="6">
    <location>
        <begin position="93"/>
        <end position="115"/>
    </location>
</feature>
<dbReference type="Pfam" id="PF01943">
    <property type="entry name" value="Polysacc_synt"/>
    <property type="match status" value="1"/>
</dbReference>
<keyword evidence="4 6" id="KW-1133">Transmembrane helix</keyword>
<feature type="transmembrane region" description="Helical" evidence="6">
    <location>
        <begin position="314"/>
        <end position="332"/>
    </location>
</feature>
<dbReference type="Proteomes" id="UP000190657">
    <property type="component" value="Unassembled WGS sequence"/>
</dbReference>
<dbReference type="GO" id="GO:0005886">
    <property type="term" value="C:plasma membrane"/>
    <property type="evidence" value="ECO:0007669"/>
    <property type="project" value="UniProtKB-SubCell"/>
</dbReference>
<evidence type="ECO:0000256" key="3">
    <source>
        <dbReference type="ARBA" id="ARBA00022692"/>
    </source>
</evidence>
<evidence type="ECO:0000256" key="1">
    <source>
        <dbReference type="ARBA" id="ARBA00004651"/>
    </source>
</evidence>
<feature type="transmembrane region" description="Helical" evidence="6">
    <location>
        <begin position="377"/>
        <end position="394"/>
    </location>
</feature>
<dbReference type="EMBL" id="FUWW01000003">
    <property type="protein sequence ID" value="SJZ40292.1"/>
    <property type="molecule type" value="Genomic_DNA"/>
</dbReference>
<evidence type="ECO:0000313" key="8">
    <source>
        <dbReference type="Proteomes" id="UP000190657"/>
    </source>
</evidence>
<organism evidence="7 8">
    <name type="scientific">Eubacterium coprostanoligenes</name>
    <dbReference type="NCBI Taxonomy" id="290054"/>
    <lineage>
        <taxon>Bacteria</taxon>
        <taxon>Bacillati</taxon>
        <taxon>Bacillota</taxon>
        <taxon>Clostridia</taxon>
        <taxon>Eubacteriales</taxon>
        <taxon>Eubacteriaceae</taxon>
        <taxon>Eubacterium</taxon>
    </lineage>
</organism>
<evidence type="ECO:0000256" key="5">
    <source>
        <dbReference type="ARBA" id="ARBA00023136"/>
    </source>
</evidence>
<reference evidence="8" key="1">
    <citation type="submission" date="2017-02" db="EMBL/GenBank/DDBJ databases">
        <authorList>
            <person name="Varghese N."/>
            <person name="Submissions S."/>
        </authorList>
    </citation>
    <scope>NUCLEOTIDE SEQUENCE [LARGE SCALE GENOMIC DNA]</scope>
    <source>
        <strain evidence="8">ATCC 51222</strain>
    </source>
</reference>
<comment type="subcellular location">
    <subcellularLocation>
        <location evidence="1">Cell membrane</location>
        <topology evidence="1">Multi-pass membrane protein</topology>
    </subcellularLocation>
</comment>
<sequence length="509" mass="57921">MSDGRLRNSAKNMVSGMLFRILSMLTAFVVRTVFIKCLSNDYLSVNGLYSSILNMLSLAELGFSTAMVYSMYKPLAEKDYTKLSQIMRLYKRVYRIIGTVILFIGLLIVPFLDVIIKNKPDIEGLTFYYLLFLFNSVLSYWFFAYMSSLLQADQRASVISNYSTIFNLIKTVIQIVLLLAFKNFTIYLIVQMLCTIFQNIAIAVRVKKDYPIFNNLKEELPRQEKKKIFDDVKALMLQKISFKILNTSDSIIISAFVGLNWVGLLSNFIMIEEAIVAVLSQVTLAISASLGNLFVESDDETGYIMFKRVDFMNYWLYAFSAIALITLSNPFVKIWLGGNYLLSNIAIVALFSRFFIEGYINTMSTFRSALGLFKQGKYLPLVVAGLNIVLSIGLSYPLGIAGVLFATPISRLCINGWYMPLVIHRDGFNKPVKPYYFKLLFRFSLLACVVVVMQLISSAVFAGGVTIIKFIIMVIITAILPNIVFLIVFCRNDEFKYFKNLVVHRLLKR</sequence>
<dbReference type="InterPro" id="IPR050833">
    <property type="entry name" value="Poly_Biosynth_Transport"/>
</dbReference>
<feature type="transmembrane region" description="Helical" evidence="6">
    <location>
        <begin position="338"/>
        <end position="356"/>
    </location>
</feature>
<keyword evidence="3 6" id="KW-0812">Transmembrane</keyword>
<feature type="transmembrane region" description="Helical" evidence="6">
    <location>
        <begin position="158"/>
        <end position="180"/>
    </location>
</feature>
<proteinExistence type="predicted"/>
<feature type="transmembrane region" description="Helical" evidence="6">
    <location>
        <begin position="12"/>
        <end position="35"/>
    </location>
</feature>
<dbReference type="InterPro" id="IPR002797">
    <property type="entry name" value="Polysacc_synth"/>
</dbReference>